<gene>
    <name evidence="1" type="ORF">Q3982_01935</name>
</gene>
<name>A0AA43U9U2_9ACTN</name>
<comment type="caution">
    <text evidence="1">The sequence shown here is derived from an EMBL/GenBank/DDBJ whole genome shotgun (WGS) entry which is preliminary data.</text>
</comment>
<accession>A0AA43U9U2</accession>
<reference evidence="1" key="1">
    <citation type="submission" date="2023-07" db="EMBL/GenBank/DDBJ databases">
        <title>Between Cages and Wild: Unraveling the Impact of Captivity on Animal Microbiomes and Antimicrobial Resistance.</title>
        <authorList>
            <person name="Schmartz G.P."/>
            <person name="Rehner J."/>
            <person name="Schuff M.J."/>
            <person name="Becker S.L."/>
            <person name="Kravczyk M."/>
            <person name="Gurevich A."/>
            <person name="Francke R."/>
            <person name="Mueller R."/>
            <person name="Keller V."/>
            <person name="Keller A."/>
        </authorList>
    </citation>
    <scope>NUCLEOTIDE SEQUENCE</scope>
    <source>
        <strain evidence="1">S12M_St_49</strain>
    </source>
</reference>
<evidence type="ECO:0000313" key="2">
    <source>
        <dbReference type="Proteomes" id="UP001168575"/>
    </source>
</evidence>
<organism evidence="1 2">
    <name type="scientific">Phoenicibacter congonensis</name>
    <dbReference type="NCBI Taxonomy" id="1944646"/>
    <lineage>
        <taxon>Bacteria</taxon>
        <taxon>Bacillati</taxon>
        <taxon>Actinomycetota</taxon>
        <taxon>Coriobacteriia</taxon>
        <taxon>Eggerthellales</taxon>
        <taxon>Eggerthellaceae</taxon>
        <taxon>Phoenicibacter</taxon>
    </lineage>
</organism>
<dbReference type="AlphaFoldDB" id="A0AA43U9U2"/>
<evidence type="ECO:0000313" key="1">
    <source>
        <dbReference type="EMBL" id="MDO4841421.1"/>
    </source>
</evidence>
<keyword evidence="2" id="KW-1185">Reference proteome</keyword>
<sequence>MKKLVITKFHDATEPDATMMVLNDYEIDWERTAVVYRSGKGQSIIVTCKGEHFKVNKSILTLLNNLRKKHCIRGILNEPVKQIYRELYDSKERLSETYIMGMNKMIPYKDKNAPDAGYFMAHHLCELRELEDGSTILVFYNGLQVKVPTSYHAVSRQLAHSDKLAQIQLDVFEHILREAGLAADKHHANCERIRVTAALADKFIQKAVLENFKLGHRLAYSMEPDAQSMETIKKEFFKKK</sequence>
<protein>
    <submittedName>
        <fullName evidence="1">Uncharacterized protein</fullName>
    </submittedName>
</protein>
<proteinExistence type="predicted"/>
<dbReference type="Proteomes" id="UP001168575">
    <property type="component" value="Unassembled WGS sequence"/>
</dbReference>
<dbReference type="EMBL" id="JAUMVS010000016">
    <property type="protein sequence ID" value="MDO4841421.1"/>
    <property type="molecule type" value="Genomic_DNA"/>
</dbReference>